<accession>A0ABV7NSP3</accession>
<dbReference type="EMBL" id="JBHRWK010000014">
    <property type="protein sequence ID" value="MFC3449786.1"/>
    <property type="molecule type" value="Genomic_DNA"/>
</dbReference>
<dbReference type="RefSeq" id="WP_378238473.1">
    <property type="nucleotide sequence ID" value="NZ_JBHRWK010000014.1"/>
</dbReference>
<sequence length="454" mass="49041">MSIFGQVWLWSLLAFVVGALLTWLVLVIPARKRIRELESSLATAHAETSRLPAGVSLGAGAAAVAGGTAYLTKPSHDELDEEFAAAEEPPPAYPATLAEQEPAQRWSEPVAEQAPEPAQGVQDDFREDVVAEPEPGATETQVFEPTETPTFEPEDEYEAEYRTAPQRDLEPDPEPDPEPAAERTQFIPAAQLEPEPEPEPENPYAAAATEYLQPASTLDVEPEPEPEPLPVLPGDGPYRSRLEIQLDPEGVETQPEPVSLFSPASRVDAEQPPVETNWFEREEELHDPPAYAFGSDEEAQAGLLDSEPETPAEATQVLPKRTPRGAVRGGFEPPQPIQPSMRAIERREPELSGGQSGSLFEPAVQPGDAMPAPEPPPARQAAPVTESVPPGPFGPGSAMPRPGGGRPADDFAVKASVTALRYCTEESPQFPKMVAEVWFRTASDAERVGFRPLT</sequence>
<keyword evidence="2" id="KW-0812">Transmembrane</keyword>
<feature type="region of interest" description="Disordered" evidence="1">
    <location>
        <begin position="289"/>
        <end position="410"/>
    </location>
</feature>
<keyword evidence="2" id="KW-0472">Membrane</keyword>
<feature type="compositionally biased region" description="Low complexity" evidence="1">
    <location>
        <begin position="138"/>
        <end position="151"/>
    </location>
</feature>
<feature type="region of interest" description="Disordered" evidence="1">
    <location>
        <begin position="133"/>
        <end position="271"/>
    </location>
</feature>
<feature type="transmembrane region" description="Helical" evidence="2">
    <location>
        <begin position="6"/>
        <end position="28"/>
    </location>
</feature>
<evidence type="ECO:0000313" key="3">
    <source>
        <dbReference type="EMBL" id="MFC3449786.1"/>
    </source>
</evidence>
<dbReference type="Proteomes" id="UP001595645">
    <property type="component" value="Unassembled WGS sequence"/>
</dbReference>
<organism evidence="3 4">
    <name type="scientific">Amycolatopsis speibonae</name>
    <dbReference type="NCBI Taxonomy" id="1450224"/>
    <lineage>
        <taxon>Bacteria</taxon>
        <taxon>Bacillati</taxon>
        <taxon>Actinomycetota</taxon>
        <taxon>Actinomycetes</taxon>
        <taxon>Pseudonocardiales</taxon>
        <taxon>Pseudonocardiaceae</taxon>
        <taxon>Amycolatopsis</taxon>
    </lineage>
</organism>
<reference evidence="4" key="1">
    <citation type="journal article" date="2019" name="Int. J. Syst. Evol. Microbiol.">
        <title>The Global Catalogue of Microorganisms (GCM) 10K type strain sequencing project: providing services to taxonomists for standard genome sequencing and annotation.</title>
        <authorList>
            <consortium name="The Broad Institute Genomics Platform"/>
            <consortium name="The Broad Institute Genome Sequencing Center for Infectious Disease"/>
            <person name="Wu L."/>
            <person name="Ma J."/>
        </authorList>
    </citation>
    <scope>NUCLEOTIDE SEQUENCE [LARGE SCALE GENOMIC DNA]</scope>
    <source>
        <strain evidence="4">CGMCC 4.7676</strain>
    </source>
</reference>
<keyword evidence="2" id="KW-1133">Transmembrane helix</keyword>
<evidence type="ECO:0000256" key="2">
    <source>
        <dbReference type="SAM" id="Phobius"/>
    </source>
</evidence>
<protein>
    <submittedName>
        <fullName evidence="3">Uncharacterized protein</fullName>
    </submittedName>
</protein>
<proteinExistence type="predicted"/>
<evidence type="ECO:0000256" key="1">
    <source>
        <dbReference type="SAM" id="MobiDB-lite"/>
    </source>
</evidence>
<feature type="compositionally biased region" description="Basic and acidic residues" evidence="1">
    <location>
        <begin position="159"/>
        <end position="170"/>
    </location>
</feature>
<evidence type="ECO:0000313" key="4">
    <source>
        <dbReference type="Proteomes" id="UP001595645"/>
    </source>
</evidence>
<comment type="caution">
    <text evidence="3">The sequence shown here is derived from an EMBL/GenBank/DDBJ whole genome shotgun (WGS) entry which is preliminary data.</text>
</comment>
<keyword evidence="4" id="KW-1185">Reference proteome</keyword>
<name>A0ABV7NSP3_9PSEU</name>
<gene>
    <name evidence="3" type="ORF">ACFOSH_10125</name>
</gene>
<feature type="region of interest" description="Disordered" evidence="1">
    <location>
        <begin position="98"/>
        <end position="121"/>
    </location>
</feature>